<evidence type="ECO:0000256" key="1">
    <source>
        <dbReference type="SAM" id="Phobius"/>
    </source>
</evidence>
<proteinExistence type="predicted"/>
<dbReference type="EMBL" id="ATFP01000007">
    <property type="protein sequence ID" value="EPH21632.1"/>
    <property type="molecule type" value="Genomic_DNA"/>
</dbReference>
<dbReference type="Proteomes" id="UP000014614">
    <property type="component" value="Unassembled WGS sequence"/>
</dbReference>
<dbReference type="AlphaFoldDB" id="S3YJ26"/>
<gene>
    <name evidence="2" type="ORF">HMPREF1181_00577</name>
</gene>
<comment type="caution">
    <text evidence="2">The sequence shown here is derived from an EMBL/GenBank/DDBJ whole genome shotgun (WGS) entry which is preliminary data.</text>
</comment>
<keyword evidence="1" id="KW-1133">Transmembrane helix</keyword>
<sequence>MLVLQVIGVEKCKKRVMTKYLSSLVITLLITNQLVHYQLVKCKSDE</sequence>
<feature type="transmembrane region" description="Helical" evidence="1">
    <location>
        <begin position="20"/>
        <end position="40"/>
    </location>
</feature>
<keyword evidence="1" id="KW-0472">Membrane</keyword>
<keyword evidence="1" id="KW-0812">Transmembrane</keyword>
<dbReference type="HOGENOM" id="CLU_3180393_0_0_10"/>
<accession>S3YJ26</accession>
<evidence type="ECO:0000313" key="2">
    <source>
        <dbReference type="EMBL" id="EPH21632.1"/>
    </source>
</evidence>
<protein>
    <submittedName>
        <fullName evidence="2">Uncharacterized protein</fullName>
    </submittedName>
</protein>
<organism evidence="2 3">
    <name type="scientific">Bacteroides stercoris CC31F</name>
    <dbReference type="NCBI Taxonomy" id="1073351"/>
    <lineage>
        <taxon>Bacteria</taxon>
        <taxon>Pseudomonadati</taxon>
        <taxon>Bacteroidota</taxon>
        <taxon>Bacteroidia</taxon>
        <taxon>Bacteroidales</taxon>
        <taxon>Bacteroidaceae</taxon>
        <taxon>Bacteroides</taxon>
    </lineage>
</organism>
<evidence type="ECO:0000313" key="3">
    <source>
        <dbReference type="Proteomes" id="UP000014614"/>
    </source>
</evidence>
<name>S3YJ26_BACSE</name>
<reference evidence="2 3" key="1">
    <citation type="submission" date="2013-05" db="EMBL/GenBank/DDBJ databases">
        <title>The Genome Sequence of Bacteroides stercoris CC31F.</title>
        <authorList>
            <consortium name="The Broad Institute Genomics Platform"/>
            <person name="Earl A."/>
            <person name="Ward D."/>
            <person name="Feldgarden M."/>
            <person name="Gevers D."/>
            <person name="Oliphant K."/>
            <person name="Allen-Vercoe E."/>
            <person name="Walker B."/>
            <person name="Young S."/>
            <person name="Zeng Q."/>
            <person name="Gargeya S."/>
            <person name="Fitzgerald M."/>
            <person name="Haas B."/>
            <person name="Abouelleil A."/>
            <person name="Allen A.W."/>
            <person name="Alvarado L."/>
            <person name="Arachchi H.M."/>
            <person name="Berlin A.M."/>
            <person name="Chapman S.B."/>
            <person name="Gainer-Dewar J."/>
            <person name="Goldberg J."/>
            <person name="Griggs A."/>
            <person name="Gujja S."/>
            <person name="Hansen M."/>
            <person name="Howarth C."/>
            <person name="Imamovic A."/>
            <person name="Ireland A."/>
            <person name="Larimer J."/>
            <person name="McCowan C."/>
            <person name="Murphy C."/>
            <person name="Pearson M."/>
            <person name="Poon T.W."/>
            <person name="Priest M."/>
            <person name="Roberts A."/>
            <person name="Saif S."/>
            <person name="Shea T."/>
            <person name="Sisk P."/>
            <person name="Sykes S."/>
            <person name="Wortman J."/>
            <person name="Nusbaum C."/>
            <person name="Birren B."/>
        </authorList>
    </citation>
    <scope>NUCLEOTIDE SEQUENCE [LARGE SCALE GENOMIC DNA]</scope>
    <source>
        <strain evidence="2 3">CC31F</strain>
    </source>
</reference>